<dbReference type="RefSeq" id="WP_053583894.1">
    <property type="nucleotide sequence ID" value="NZ_LGRV01000003.1"/>
</dbReference>
<organism evidence="9 10">
    <name type="scientific">Lysinibacillus contaminans</name>
    <dbReference type="NCBI Taxonomy" id="1293441"/>
    <lineage>
        <taxon>Bacteria</taxon>
        <taxon>Bacillati</taxon>
        <taxon>Bacillota</taxon>
        <taxon>Bacilli</taxon>
        <taxon>Bacillales</taxon>
        <taxon>Bacillaceae</taxon>
        <taxon>Lysinibacillus</taxon>
    </lineage>
</organism>
<evidence type="ECO:0000259" key="8">
    <source>
        <dbReference type="Pfam" id="PF00324"/>
    </source>
</evidence>
<feature type="domain" description="Amino acid permease/ SLC12A" evidence="8">
    <location>
        <begin position="17"/>
        <end position="400"/>
    </location>
</feature>
<dbReference type="Proteomes" id="UP000050668">
    <property type="component" value="Unassembled WGS sequence"/>
</dbReference>
<dbReference type="PANTHER" id="PTHR43495:SF5">
    <property type="entry name" value="GAMMA-AMINOBUTYRIC ACID PERMEASE"/>
    <property type="match status" value="1"/>
</dbReference>
<dbReference type="Gene3D" id="1.20.1740.10">
    <property type="entry name" value="Amino acid/polyamine transporter I"/>
    <property type="match status" value="1"/>
</dbReference>
<evidence type="ECO:0000256" key="2">
    <source>
        <dbReference type="ARBA" id="ARBA00022448"/>
    </source>
</evidence>
<feature type="transmembrane region" description="Helical" evidence="7">
    <location>
        <begin position="356"/>
        <end position="376"/>
    </location>
</feature>
<gene>
    <name evidence="9" type="ORF">AEA09_11090</name>
</gene>
<accession>A0ABR5K2C6</accession>
<feature type="transmembrane region" description="Helical" evidence="7">
    <location>
        <begin position="82"/>
        <end position="103"/>
    </location>
</feature>
<comment type="subcellular location">
    <subcellularLocation>
        <location evidence="1">Cell membrane</location>
        <topology evidence="1">Multi-pass membrane protein</topology>
    </subcellularLocation>
</comment>
<dbReference type="EMBL" id="LGRV01000003">
    <property type="protein sequence ID" value="KOS69036.1"/>
    <property type="molecule type" value="Genomic_DNA"/>
</dbReference>
<evidence type="ECO:0000256" key="6">
    <source>
        <dbReference type="ARBA" id="ARBA00023136"/>
    </source>
</evidence>
<keyword evidence="4" id="KW-0029">Amino-acid transport</keyword>
<feature type="transmembrane region" description="Helical" evidence="7">
    <location>
        <begin position="12"/>
        <end position="36"/>
    </location>
</feature>
<comment type="caution">
    <text evidence="9">The sequence shown here is derived from an EMBL/GenBank/DDBJ whole genome shotgun (WGS) entry which is preliminary data.</text>
</comment>
<dbReference type="PANTHER" id="PTHR43495">
    <property type="entry name" value="GABA PERMEASE"/>
    <property type="match status" value="1"/>
</dbReference>
<proteinExistence type="predicted"/>
<keyword evidence="6 7" id="KW-0472">Membrane</keyword>
<dbReference type="Pfam" id="PF00324">
    <property type="entry name" value="AA_permease"/>
    <property type="match status" value="1"/>
</dbReference>
<evidence type="ECO:0000256" key="3">
    <source>
        <dbReference type="ARBA" id="ARBA00022692"/>
    </source>
</evidence>
<evidence type="ECO:0000256" key="5">
    <source>
        <dbReference type="ARBA" id="ARBA00022989"/>
    </source>
</evidence>
<feature type="transmembrane region" description="Helical" evidence="7">
    <location>
        <begin position="412"/>
        <end position="430"/>
    </location>
</feature>
<feature type="transmembrane region" description="Helical" evidence="7">
    <location>
        <begin position="235"/>
        <end position="257"/>
    </location>
</feature>
<feature type="transmembrane region" description="Helical" evidence="7">
    <location>
        <begin position="42"/>
        <end position="61"/>
    </location>
</feature>
<evidence type="ECO:0000256" key="4">
    <source>
        <dbReference type="ARBA" id="ARBA00022970"/>
    </source>
</evidence>
<feature type="transmembrane region" description="Helical" evidence="7">
    <location>
        <begin position="199"/>
        <end position="223"/>
    </location>
</feature>
<dbReference type="InterPro" id="IPR004841">
    <property type="entry name" value="AA-permease/SLC12A_dom"/>
</dbReference>
<sequence>MESKTNKGRMLWWQLSLLGVGCTIGTGFFLGSSMAIKKSGPAVLIPFILAAVGTYIVYDALGKMSVDNPDKGSFRSYAKKAFGRWAGFSNGWVYLISEMLIMGSQLMALGIFTQFWFPALPLWIGTAIFAGLGLLVILTGIKGFEKFQNIFGVMKIAAIVMFIIVAVVIISREMNGQPSGINSLLDTYTNFFSEGYRGIWLALLYAFYAYGGVEVMGLLVIDLKEPKQAPKAGKIMILVLTIIYVLSIGLALVLVSWKNIKIEESPFITALEKFQFPYVTDIFNGILIIAGFSTMVGSLYAVLTIITSLAEDRDAPAILAKKGKMKVPLPAIVFISGGLLITIFMGFLLPEKIFEYLITAAGLMLLYNWLFILVTYIKLMKVSKWERAKTIFGMLLIVITVSGTLGEHASRLGFYVSLFFIVIIGIATLVKVKRWGSNKSA</sequence>
<evidence type="ECO:0000313" key="10">
    <source>
        <dbReference type="Proteomes" id="UP000050668"/>
    </source>
</evidence>
<reference evidence="10" key="1">
    <citation type="submission" date="2015-07" db="EMBL/GenBank/DDBJ databases">
        <title>Fjat-14205 dsm 2895.</title>
        <authorList>
            <person name="Liu B."/>
            <person name="Wang J."/>
            <person name="Zhu Y."/>
            <person name="Liu G."/>
            <person name="Chen Q."/>
            <person name="Chen Z."/>
            <person name="Lan J."/>
            <person name="Che J."/>
            <person name="Ge C."/>
            <person name="Shi H."/>
            <person name="Pan Z."/>
            <person name="Liu X."/>
        </authorList>
    </citation>
    <scope>NUCLEOTIDE SEQUENCE [LARGE SCALE GENOMIC DNA]</scope>
    <source>
        <strain evidence="10">DSM 25560</strain>
    </source>
</reference>
<name>A0ABR5K2C6_9BACI</name>
<keyword evidence="2" id="KW-0813">Transport</keyword>
<feature type="transmembrane region" description="Helical" evidence="7">
    <location>
        <begin position="388"/>
        <end position="406"/>
    </location>
</feature>
<feature type="transmembrane region" description="Helical" evidence="7">
    <location>
        <begin position="282"/>
        <end position="306"/>
    </location>
</feature>
<keyword evidence="5 7" id="KW-1133">Transmembrane helix</keyword>
<keyword evidence="10" id="KW-1185">Reference proteome</keyword>
<protein>
    <submittedName>
        <fullName evidence="9">Transporter</fullName>
    </submittedName>
</protein>
<feature type="transmembrane region" description="Helical" evidence="7">
    <location>
        <begin position="150"/>
        <end position="170"/>
    </location>
</feature>
<evidence type="ECO:0000313" key="9">
    <source>
        <dbReference type="EMBL" id="KOS69036.1"/>
    </source>
</evidence>
<feature type="transmembrane region" description="Helical" evidence="7">
    <location>
        <begin position="327"/>
        <end position="350"/>
    </location>
</feature>
<evidence type="ECO:0000256" key="1">
    <source>
        <dbReference type="ARBA" id="ARBA00004651"/>
    </source>
</evidence>
<dbReference type="PIRSF" id="PIRSF006060">
    <property type="entry name" value="AA_transporter"/>
    <property type="match status" value="1"/>
</dbReference>
<feature type="transmembrane region" description="Helical" evidence="7">
    <location>
        <begin position="115"/>
        <end position="138"/>
    </location>
</feature>
<dbReference type="PROSITE" id="PS51257">
    <property type="entry name" value="PROKAR_LIPOPROTEIN"/>
    <property type="match status" value="1"/>
</dbReference>
<evidence type="ECO:0000256" key="7">
    <source>
        <dbReference type="SAM" id="Phobius"/>
    </source>
</evidence>
<keyword evidence="3 7" id="KW-0812">Transmembrane</keyword>